<proteinExistence type="predicted"/>
<dbReference type="PANTHER" id="PTHR36617:SF5">
    <property type="entry name" value="OS05G0421675 PROTEIN"/>
    <property type="match status" value="1"/>
</dbReference>
<evidence type="ECO:0000259" key="1">
    <source>
        <dbReference type="Pfam" id="PF13966"/>
    </source>
</evidence>
<protein>
    <recommendedName>
        <fullName evidence="1">Reverse transcriptase zinc-binding domain-containing protein</fullName>
    </recommendedName>
</protein>
<dbReference type="EMBL" id="OIVN01003558">
    <property type="protein sequence ID" value="SPD12123.1"/>
    <property type="molecule type" value="Genomic_DNA"/>
</dbReference>
<feature type="domain" description="Reverse transcriptase zinc-binding" evidence="1">
    <location>
        <begin position="103"/>
        <end position="187"/>
    </location>
</feature>
<evidence type="ECO:0000313" key="2">
    <source>
        <dbReference type="EMBL" id="SPD12123.1"/>
    </source>
</evidence>
<sequence length="285" mass="33257">MHLCWKVGNGLRTRFWHERWCGETPLKMSFPDLFSIARDKDVAVADFMSFGPGGLHWDVSFSRNIHDWELEPLTSFMDLIYASSLNGLGEDQLCWECPSNHTFAVKRYYCSLSPLPSTFFPWKPIWKAKVPPRVAFLSWTASLGKVLTVDNLRKRGLIIQDWCCMCKRSGESVNHLFLHCSVAMDLWAMVFGMFGVQWVMPQSVLELFCSWLGNRGRHESILIWKMIPHCLIWCLWRERNSRHFEDSARTASELKLFFHTLFDWVSGLGVFSIHSMLEMMDHCTF</sequence>
<dbReference type="InterPro" id="IPR026960">
    <property type="entry name" value="RVT-Znf"/>
</dbReference>
<gene>
    <name evidence="2" type="ORF">FSB_LOCUS40005</name>
</gene>
<dbReference type="AlphaFoldDB" id="A0A2N9HK50"/>
<dbReference type="Pfam" id="PF13966">
    <property type="entry name" value="zf-RVT"/>
    <property type="match status" value="1"/>
</dbReference>
<organism evidence="2">
    <name type="scientific">Fagus sylvatica</name>
    <name type="common">Beechnut</name>
    <dbReference type="NCBI Taxonomy" id="28930"/>
    <lineage>
        <taxon>Eukaryota</taxon>
        <taxon>Viridiplantae</taxon>
        <taxon>Streptophyta</taxon>
        <taxon>Embryophyta</taxon>
        <taxon>Tracheophyta</taxon>
        <taxon>Spermatophyta</taxon>
        <taxon>Magnoliopsida</taxon>
        <taxon>eudicotyledons</taxon>
        <taxon>Gunneridae</taxon>
        <taxon>Pentapetalae</taxon>
        <taxon>rosids</taxon>
        <taxon>fabids</taxon>
        <taxon>Fagales</taxon>
        <taxon>Fagaceae</taxon>
        <taxon>Fagus</taxon>
    </lineage>
</organism>
<dbReference type="PANTHER" id="PTHR36617">
    <property type="entry name" value="PROTEIN, PUTATIVE-RELATED"/>
    <property type="match status" value="1"/>
</dbReference>
<accession>A0A2N9HK50</accession>
<reference evidence="2" key="1">
    <citation type="submission" date="2018-02" db="EMBL/GenBank/DDBJ databases">
        <authorList>
            <person name="Cohen D.B."/>
            <person name="Kent A.D."/>
        </authorList>
    </citation>
    <scope>NUCLEOTIDE SEQUENCE</scope>
</reference>
<name>A0A2N9HK50_FAGSY</name>